<dbReference type="AlphaFoldDB" id="A0A0M2NME7"/>
<dbReference type="Pfam" id="PF20095">
    <property type="entry name" value="DUF6485"/>
    <property type="match status" value="1"/>
</dbReference>
<dbReference type="EMBL" id="LAYJ01000068">
    <property type="protein sequence ID" value="KKI51582.1"/>
    <property type="molecule type" value="Genomic_DNA"/>
</dbReference>
<sequence length="64" mass="7155">MECKKESNKGMCTCSFNCSRMGVCCDCVKHHRDKGQIPGCFFSKEGEATGDRSIEAFIADWNAR</sequence>
<gene>
    <name evidence="1" type="ORF">CHK_0748</name>
</gene>
<reference evidence="1 2" key="1">
    <citation type="submission" date="2015-04" db="EMBL/GenBank/DDBJ databases">
        <title>Draft genome sequence of bacteremic isolate Catabacter hongkongensis type strain HKU16T.</title>
        <authorList>
            <person name="Lau S.K."/>
            <person name="Teng J.L."/>
            <person name="Huang Y."/>
            <person name="Curreem S.O."/>
            <person name="Tsui S.K."/>
            <person name="Woo P.C."/>
        </authorList>
    </citation>
    <scope>NUCLEOTIDE SEQUENCE [LARGE SCALE GENOMIC DNA]</scope>
    <source>
        <strain evidence="1 2">HKU16</strain>
    </source>
</reference>
<evidence type="ECO:0008006" key="3">
    <source>
        <dbReference type="Google" id="ProtNLM"/>
    </source>
</evidence>
<evidence type="ECO:0000313" key="2">
    <source>
        <dbReference type="Proteomes" id="UP000034076"/>
    </source>
</evidence>
<organism evidence="1 2">
    <name type="scientific">Christensenella hongkongensis</name>
    <dbReference type="NCBI Taxonomy" id="270498"/>
    <lineage>
        <taxon>Bacteria</taxon>
        <taxon>Bacillati</taxon>
        <taxon>Bacillota</taxon>
        <taxon>Clostridia</taxon>
        <taxon>Christensenellales</taxon>
        <taxon>Christensenellaceae</taxon>
        <taxon>Christensenella</taxon>
    </lineage>
</organism>
<name>A0A0M2NME7_9FIRM</name>
<comment type="caution">
    <text evidence="1">The sequence shown here is derived from an EMBL/GenBank/DDBJ whole genome shotgun (WGS) entry which is preliminary data.</text>
</comment>
<dbReference type="Proteomes" id="UP000034076">
    <property type="component" value="Unassembled WGS sequence"/>
</dbReference>
<dbReference type="RefSeq" id="WP_046442694.1">
    <property type="nucleotide sequence ID" value="NZ_CAUERS010000028.1"/>
</dbReference>
<evidence type="ECO:0000313" key="1">
    <source>
        <dbReference type="EMBL" id="KKI51582.1"/>
    </source>
</evidence>
<protein>
    <recommendedName>
        <fullName evidence="3">Cytosolic protein</fullName>
    </recommendedName>
</protein>
<keyword evidence="2" id="KW-1185">Reference proteome</keyword>
<proteinExistence type="predicted"/>
<accession>A0A0M2NME7</accession>
<dbReference type="STRING" id="270498.CHK_0748"/>